<dbReference type="SUPFAM" id="SSF81442">
    <property type="entry name" value="Cytochrome c oxidase subunit I-like"/>
    <property type="match status" value="1"/>
</dbReference>
<protein>
    <submittedName>
        <fullName evidence="4">Cytochrome c oxidase subunit 1-like 16</fullName>
    </submittedName>
</protein>
<dbReference type="AlphaFoldDB" id="A0A8J5MY54"/>
<dbReference type="InterPro" id="IPR000883">
    <property type="entry name" value="Cyt_C_Oxase_1"/>
</dbReference>
<sequence>IVGTSLKTGNSRAGWVQPRKPRGDDQIYNVVVTAHAFVIIFFLRAPDIAFPHVDNIKILTSSLLFNIISKRIVESGVGTGWTVCLTLSSNCSRSSSFTTLASCFSRSYYYTLNRSRNLNTSFFDPAGGGDPVLYQHLFWFWTSWGLHSYSSCFWYIISHIAPFKSTQNRELQSITSLSSWFIFSFTVGGLTGMILFFMAYIMLLLTFITFYLSKYHFLPQHFLGLNGMPRRYSGYLTHSPHEMFYLQLDQ</sequence>
<evidence type="ECO:0000256" key="3">
    <source>
        <dbReference type="SAM" id="Phobius"/>
    </source>
</evidence>
<dbReference type="Proteomes" id="UP000747542">
    <property type="component" value="Unassembled WGS sequence"/>
</dbReference>
<reference evidence="4" key="1">
    <citation type="journal article" date="2021" name="Sci. Adv.">
        <title>The American lobster genome reveals insights on longevity, neural, and immune adaptations.</title>
        <authorList>
            <person name="Polinski J.M."/>
            <person name="Zimin A.V."/>
            <person name="Clark K.F."/>
            <person name="Kohn A.B."/>
            <person name="Sadowski N."/>
            <person name="Timp W."/>
            <person name="Ptitsyn A."/>
            <person name="Khanna P."/>
            <person name="Romanova D.Y."/>
            <person name="Williams P."/>
            <person name="Greenwood S.J."/>
            <person name="Moroz L.L."/>
            <person name="Walt D.R."/>
            <person name="Bodnar A.G."/>
        </authorList>
    </citation>
    <scope>NUCLEOTIDE SEQUENCE</scope>
    <source>
        <strain evidence="4">GMGI-L3</strain>
    </source>
</reference>
<evidence type="ECO:0000256" key="1">
    <source>
        <dbReference type="ARBA" id="ARBA00022660"/>
    </source>
</evidence>
<accession>A0A8J5MY54</accession>
<keyword evidence="3" id="KW-1133">Transmembrane helix</keyword>
<dbReference type="GO" id="GO:0016020">
    <property type="term" value="C:membrane"/>
    <property type="evidence" value="ECO:0007669"/>
    <property type="project" value="InterPro"/>
</dbReference>
<keyword evidence="1" id="KW-0679">Respiratory chain</keyword>
<keyword evidence="3" id="KW-0472">Membrane</keyword>
<name>A0A8J5MY54_HOMAM</name>
<dbReference type="EMBL" id="JAHLQT010019124">
    <property type="protein sequence ID" value="KAG7168755.1"/>
    <property type="molecule type" value="Genomic_DNA"/>
</dbReference>
<gene>
    <name evidence="4" type="primary">Cox1-L16</name>
    <name evidence="4" type="ORF">Hamer_G029928</name>
</gene>
<dbReference type="GO" id="GO:0022904">
    <property type="term" value="P:respiratory electron transport chain"/>
    <property type="evidence" value="ECO:0007669"/>
    <property type="project" value="TreeGrafter"/>
</dbReference>
<feature type="non-terminal residue" evidence="4">
    <location>
        <position position="250"/>
    </location>
</feature>
<keyword evidence="5" id="KW-1185">Reference proteome</keyword>
<evidence type="ECO:0000313" key="4">
    <source>
        <dbReference type="EMBL" id="KAG7168755.1"/>
    </source>
</evidence>
<dbReference type="InterPro" id="IPR036927">
    <property type="entry name" value="Cyt_c_oxase-like_su1_sf"/>
</dbReference>
<feature type="transmembrane region" description="Helical" evidence="3">
    <location>
        <begin position="27"/>
        <end position="45"/>
    </location>
</feature>
<dbReference type="Gene3D" id="1.20.210.10">
    <property type="entry name" value="Cytochrome c oxidase-like, subunit I domain"/>
    <property type="match status" value="2"/>
</dbReference>
<dbReference type="GO" id="GO:0020037">
    <property type="term" value="F:heme binding"/>
    <property type="evidence" value="ECO:0007669"/>
    <property type="project" value="InterPro"/>
</dbReference>
<dbReference type="PANTHER" id="PTHR10422:SF18">
    <property type="entry name" value="CYTOCHROME C OXIDASE SUBUNIT 1"/>
    <property type="match status" value="1"/>
</dbReference>
<evidence type="ECO:0000313" key="5">
    <source>
        <dbReference type="Proteomes" id="UP000747542"/>
    </source>
</evidence>
<dbReference type="GO" id="GO:0009060">
    <property type="term" value="P:aerobic respiration"/>
    <property type="evidence" value="ECO:0007669"/>
    <property type="project" value="InterPro"/>
</dbReference>
<organism evidence="4 5">
    <name type="scientific">Homarus americanus</name>
    <name type="common">American lobster</name>
    <dbReference type="NCBI Taxonomy" id="6706"/>
    <lineage>
        <taxon>Eukaryota</taxon>
        <taxon>Metazoa</taxon>
        <taxon>Ecdysozoa</taxon>
        <taxon>Arthropoda</taxon>
        <taxon>Crustacea</taxon>
        <taxon>Multicrustacea</taxon>
        <taxon>Malacostraca</taxon>
        <taxon>Eumalacostraca</taxon>
        <taxon>Eucarida</taxon>
        <taxon>Decapoda</taxon>
        <taxon>Pleocyemata</taxon>
        <taxon>Astacidea</taxon>
        <taxon>Nephropoidea</taxon>
        <taxon>Nephropidae</taxon>
        <taxon>Homarus</taxon>
    </lineage>
</organism>
<keyword evidence="1" id="KW-0813">Transport</keyword>
<keyword evidence="3" id="KW-0812">Transmembrane</keyword>
<dbReference type="GO" id="GO:0004129">
    <property type="term" value="F:cytochrome-c oxidase activity"/>
    <property type="evidence" value="ECO:0007669"/>
    <property type="project" value="InterPro"/>
</dbReference>
<dbReference type="PANTHER" id="PTHR10422">
    <property type="entry name" value="CYTOCHROME C OXIDASE SUBUNIT 1"/>
    <property type="match status" value="1"/>
</dbReference>
<evidence type="ECO:0000256" key="2">
    <source>
        <dbReference type="ARBA" id="ARBA00022982"/>
    </source>
</evidence>
<proteinExistence type="predicted"/>
<keyword evidence="2" id="KW-0249">Electron transport</keyword>
<dbReference type="GO" id="GO:0015990">
    <property type="term" value="P:electron transport coupled proton transport"/>
    <property type="evidence" value="ECO:0007669"/>
    <property type="project" value="TreeGrafter"/>
</dbReference>
<feature type="transmembrane region" description="Helical" evidence="3">
    <location>
        <begin position="179"/>
        <end position="212"/>
    </location>
</feature>
<comment type="caution">
    <text evidence="4">The sequence shown here is derived from an EMBL/GenBank/DDBJ whole genome shotgun (WGS) entry which is preliminary data.</text>
</comment>
<feature type="transmembrane region" description="Helical" evidence="3">
    <location>
        <begin position="138"/>
        <end position="158"/>
    </location>
</feature>
<feature type="non-terminal residue" evidence="4">
    <location>
        <position position="1"/>
    </location>
</feature>